<evidence type="ECO:0000256" key="5">
    <source>
        <dbReference type="PIRSR" id="PIRSR606118-50"/>
    </source>
</evidence>
<dbReference type="GO" id="GO:0015074">
    <property type="term" value="P:DNA integration"/>
    <property type="evidence" value="ECO:0007669"/>
    <property type="project" value="UniProtKB-KW"/>
</dbReference>
<dbReference type="AlphaFoldDB" id="A0A8J3M5N5"/>
<comment type="similarity">
    <text evidence="1">Belongs to the site-specific recombinase resolvase family.</text>
</comment>
<dbReference type="CDD" id="cd03768">
    <property type="entry name" value="SR_ResInv"/>
    <property type="match status" value="1"/>
</dbReference>
<evidence type="ECO:0000256" key="1">
    <source>
        <dbReference type="ARBA" id="ARBA00009913"/>
    </source>
</evidence>
<evidence type="ECO:0000256" key="3">
    <source>
        <dbReference type="ARBA" id="ARBA00023125"/>
    </source>
</evidence>
<dbReference type="EMBL" id="BNAI01000006">
    <property type="protein sequence ID" value="GHF22515.1"/>
    <property type="molecule type" value="Genomic_DNA"/>
</dbReference>
<evidence type="ECO:0000256" key="4">
    <source>
        <dbReference type="ARBA" id="ARBA00023172"/>
    </source>
</evidence>
<dbReference type="PROSITE" id="PS00397">
    <property type="entry name" value="RECOMBINASES_1"/>
    <property type="match status" value="1"/>
</dbReference>
<keyword evidence="2" id="KW-0229">DNA integration</keyword>
<dbReference type="InterPro" id="IPR036162">
    <property type="entry name" value="Resolvase-like_N_sf"/>
</dbReference>
<name>A0A8J3M5N5_9MICO</name>
<comment type="caution">
    <text evidence="8">The sequence shown here is derived from an EMBL/GenBank/DDBJ whole genome shotgun (WGS) entry which is preliminary data.</text>
</comment>
<sequence length="192" mass="20763">MLIGYARVSTSEQNIDLQLDALQAAGCKKIFQDIGISGSTSSRPGLDAALDHARDGDELVVWRLDRVGRSTKNVLGLVDDLSSREVGFRSLTEDISTSGPTGKLLLTLIAALAEMERAVLVERTHAGLAAARARGRVGGRKRSLSPKQDRAIRTIYDARQTPIAEIAAAFKVSQPTVWRSLSRTRPEIEALA</sequence>
<dbReference type="InterPro" id="IPR050639">
    <property type="entry name" value="SSR_resolvase"/>
</dbReference>
<dbReference type="SMART" id="SM00857">
    <property type="entry name" value="Resolvase"/>
    <property type="match status" value="1"/>
</dbReference>
<reference evidence="8" key="1">
    <citation type="journal article" date="2014" name="Int. J. Syst. Evol. Microbiol.">
        <title>Complete genome sequence of Corynebacterium casei LMG S-19264T (=DSM 44701T), isolated from a smear-ripened cheese.</title>
        <authorList>
            <consortium name="US DOE Joint Genome Institute (JGI-PGF)"/>
            <person name="Walter F."/>
            <person name="Albersmeier A."/>
            <person name="Kalinowski J."/>
            <person name="Ruckert C."/>
        </authorList>
    </citation>
    <scope>NUCLEOTIDE SEQUENCE</scope>
    <source>
        <strain evidence="8">CGMCC 1.16548</strain>
    </source>
</reference>
<evidence type="ECO:0000256" key="6">
    <source>
        <dbReference type="PROSITE-ProRule" id="PRU10137"/>
    </source>
</evidence>
<protein>
    <submittedName>
        <fullName evidence="8">Resolvase</fullName>
    </submittedName>
</protein>
<dbReference type="Proteomes" id="UP000617531">
    <property type="component" value="Unassembled WGS sequence"/>
</dbReference>
<dbReference type="InterPro" id="IPR006118">
    <property type="entry name" value="Recombinase_CS"/>
</dbReference>
<accession>A0A8J3M5N5</accession>
<keyword evidence="9" id="KW-1185">Reference proteome</keyword>
<dbReference type="FunFam" id="3.40.50.1390:FF:000001">
    <property type="entry name" value="DNA recombinase"/>
    <property type="match status" value="1"/>
</dbReference>
<dbReference type="PROSITE" id="PS51736">
    <property type="entry name" value="RECOMBINASES_3"/>
    <property type="match status" value="1"/>
</dbReference>
<evidence type="ECO:0000313" key="8">
    <source>
        <dbReference type="EMBL" id="GHF22515.1"/>
    </source>
</evidence>
<gene>
    <name evidence="8" type="ORF">GCM10011600_24540</name>
</gene>
<dbReference type="PROSITE" id="PS00398">
    <property type="entry name" value="RECOMBINASES_2"/>
    <property type="match status" value="1"/>
</dbReference>
<dbReference type="GO" id="GO:0000150">
    <property type="term" value="F:DNA strand exchange activity"/>
    <property type="evidence" value="ECO:0007669"/>
    <property type="project" value="InterPro"/>
</dbReference>
<proteinExistence type="inferred from homology"/>
<dbReference type="SUPFAM" id="SSF53041">
    <property type="entry name" value="Resolvase-like"/>
    <property type="match status" value="1"/>
</dbReference>
<evidence type="ECO:0000259" key="7">
    <source>
        <dbReference type="PROSITE" id="PS51736"/>
    </source>
</evidence>
<dbReference type="RefSeq" id="WP_191283814.1">
    <property type="nucleotide sequence ID" value="NZ_BNAI01000006.1"/>
</dbReference>
<dbReference type="Gene3D" id="3.40.50.1390">
    <property type="entry name" value="Resolvase, N-terminal catalytic domain"/>
    <property type="match status" value="1"/>
</dbReference>
<dbReference type="Pfam" id="PF00239">
    <property type="entry name" value="Resolvase"/>
    <property type="match status" value="1"/>
</dbReference>
<evidence type="ECO:0000313" key="9">
    <source>
        <dbReference type="Proteomes" id="UP000617531"/>
    </source>
</evidence>
<dbReference type="GO" id="GO:0003677">
    <property type="term" value="F:DNA binding"/>
    <property type="evidence" value="ECO:0007669"/>
    <property type="project" value="UniProtKB-KW"/>
</dbReference>
<organism evidence="8 9">
    <name type="scientific">Pseudolysinimonas yzui</name>
    <dbReference type="NCBI Taxonomy" id="2708254"/>
    <lineage>
        <taxon>Bacteria</taxon>
        <taxon>Bacillati</taxon>
        <taxon>Actinomycetota</taxon>
        <taxon>Actinomycetes</taxon>
        <taxon>Micrococcales</taxon>
        <taxon>Microbacteriaceae</taxon>
        <taxon>Pseudolysinimonas</taxon>
    </lineage>
</organism>
<keyword evidence="3" id="KW-0238">DNA-binding</keyword>
<evidence type="ECO:0000256" key="2">
    <source>
        <dbReference type="ARBA" id="ARBA00022908"/>
    </source>
</evidence>
<feature type="domain" description="Resolvase/invertase-type recombinase catalytic" evidence="7">
    <location>
        <begin position="1"/>
        <end position="135"/>
    </location>
</feature>
<reference evidence="8" key="2">
    <citation type="submission" date="2020-09" db="EMBL/GenBank/DDBJ databases">
        <authorList>
            <person name="Sun Q."/>
            <person name="Zhou Y."/>
        </authorList>
    </citation>
    <scope>NUCLEOTIDE SEQUENCE</scope>
    <source>
        <strain evidence="8">CGMCC 1.16548</strain>
    </source>
</reference>
<keyword evidence="4" id="KW-0233">DNA recombination</keyword>
<feature type="active site" description="O-(5'-phospho-DNA)-serine intermediate" evidence="5 6">
    <location>
        <position position="9"/>
    </location>
</feature>
<dbReference type="PANTHER" id="PTHR30461">
    <property type="entry name" value="DNA-INVERTASE FROM LAMBDOID PROPHAGE"/>
    <property type="match status" value="1"/>
</dbReference>
<dbReference type="PANTHER" id="PTHR30461:SF2">
    <property type="entry name" value="SERINE RECOMBINASE PINE-RELATED"/>
    <property type="match status" value="1"/>
</dbReference>
<dbReference type="InterPro" id="IPR006119">
    <property type="entry name" value="Resolv_N"/>
</dbReference>